<comment type="caution">
    <text evidence="9">The sequence shown here is derived from an EMBL/GenBank/DDBJ whole genome shotgun (WGS) entry which is preliminary data.</text>
</comment>
<dbReference type="InterPro" id="IPR001708">
    <property type="entry name" value="YidC/ALB3/OXA1/COX18"/>
</dbReference>
<evidence type="ECO:0000256" key="6">
    <source>
        <dbReference type="SAM" id="Coils"/>
    </source>
</evidence>
<dbReference type="GO" id="GO:0032977">
    <property type="term" value="F:membrane insertase activity"/>
    <property type="evidence" value="ECO:0007669"/>
    <property type="project" value="InterPro"/>
</dbReference>
<comment type="similarity">
    <text evidence="5">Belongs to the OXA1/ALB3/YidC family.</text>
</comment>
<dbReference type="InParanoid" id="D3B503"/>
<protein>
    <submittedName>
        <fullName evidence="9">Putative oxidase assembly protein</fullName>
    </submittedName>
</protein>
<feature type="coiled-coil region" evidence="6">
    <location>
        <begin position="347"/>
        <end position="381"/>
    </location>
</feature>
<dbReference type="PANTHER" id="PTHR12428:SF65">
    <property type="entry name" value="CYTOCHROME C OXIDASE ASSEMBLY PROTEIN COX18, MITOCHONDRIAL"/>
    <property type="match status" value="1"/>
</dbReference>
<keyword evidence="6" id="KW-0175">Coiled coil</keyword>
<reference evidence="9 10" key="1">
    <citation type="journal article" date="2011" name="Genome Res.">
        <title>Phylogeny-wide analysis of social amoeba genomes highlights ancient origins for complex intercellular communication.</title>
        <authorList>
            <person name="Heidel A.J."/>
            <person name="Lawal H.M."/>
            <person name="Felder M."/>
            <person name="Schilde C."/>
            <person name="Helps N.R."/>
            <person name="Tunggal B."/>
            <person name="Rivero F."/>
            <person name="John U."/>
            <person name="Schleicher M."/>
            <person name="Eichinger L."/>
            <person name="Platzer M."/>
            <person name="Noegel A.A."/>
            <person name="Schaap P."/>
            <person name="Gloeckner G."/>
        </authorList>
    </citation>
    <scope>NUCLEOTIDE SEQUENCE [LARGE SCALE GENOMIC DNA]</scope>
    <source>
        <strain evidence="10">ATCC 26659 / Pp 5 / PN500</strain>
    </source>
</reference>
<evidence type="ECO:0000256" key="5">
    <source>
        <dbReference type="RuleBase" id="RU003945"/>
    </source>
</evidence>
<dbReference type="CDD" id="cd20069">
    <property type="entry name" value="5TM_Oxa1-like"/>
    <property type="match status" value="1"/>
</dbReference>
<dbReference type="STRING" id="670386.D3B503"/>
<dbReference type="GO" id="GO:0032979">
    <property type="term" value="P:protein insertion into mitochondrial inner membrane from matrix"/>
    <property type="evidence" value="ECO:0007669"/>
    <property type="project" value="TreeGrafter"/>
</dbReference>
<organism evidence="9 10">
    <name type="scientific">Heterostelium pallidum (strain ATCC 26659 / Pp 5 / PN500)</name>
    <name type="common">Cellular slime mold</name>
    <name type="synonym">Polysphondylium pallidum</name>
    <dbReference type="NCBI Taxonomy" id="670386"/>
    <lineage>
        <taxon>Eukaryota</taxon>
        <taxon>Amoebozoa</taxon>
        <taxon>Evosea</taxon>
        <taxon>Eumycetozoa</taxon>
        <taxon>Dictyostelia</taxon>
        <taxon>Acytosteliales</taxon>
        <taxon>Acytosteliaceae</taxon>
        <taxon>Heterostelium</taxon>
    </lineage>
</organism>
<evidence type="ECO:0000256" key="2">
    <source>
        <dbReference type="ARBA" id="ARBA00022692"/>
    </source>
</evidence>
<dbReference type="Proteomes" id="UP000001396">
    <property type="component" value="Unassembled WGS sequence"/>
</dbReference>
<comment type="subcellular location">
    <subcellularLocation>
        <location evidence="1 5">Membrane</location>
        <topology evidence="1 5">Multi-pass membrane protein</topology>
    </subcellularLocation>
</comment>
<proteinExistence type="inferred from homology"/>
<sequence>MQSLNRSILRSVFNSQNRNANSVRSTSNLIFKSSSSGSTMLFSNNLVSKSGIKIRNYSTPSNNNNTIIENPINTSGINSTSDINVSPNLVEMVESLPPPPNPIVEAIGNFNNSIIESFNQFSVNTGIPWWLCIVGATVALRFVILPFTVKTQRSQVKMQKVREEMEKNAHLNDGTMEGRMKMASLQSELSKKHGVSALSMMGLGLAQAPFYIYFFVLVRSACMDFPQYVSNGGALWFKDLSVMDPTYILPVASSFLQLQSVRMSFNETTPLIMKIIFNGLCFVPLFFTLKFAAGLNVYWCINSLLFVIQNYLFKQNSVKKFFNIPIVEESAKKTIQFAPKTAVTLPEDMIKAQNAEKQKKIEKLKHEISTIRQAKQKAMDENFGGRRK</sequence>
<dbReference type="OMA" id="EVEKHAY"/>
<keyword evidence="2 5" id="KW-0812">Transmembrane</keyword>
<evidence type="ECO:0000256" key="1">
    <source>
        <dbReference type="ARBA" id="ARBA00004141"/>
    </source>
</evidence>
<keyword evidence="10" id="KW-1185">Reference proteome</keyword>
<evidence type="ECO:0000313" key="10">
    <source>
        <dbReference type="Proteomes" id="UP000001396"/>
    </source>
</evidence>
<dbReference type="AlphaFoldDB" id="D3B503"/>
<keyword evidence="3 7" id="KW-1133">Transmembrane helix</keyword>
<dbReference type="EMBL" id="ADBJ01000010">
    <property type="protein sequence ID" value="EFA84401.1"/>
    <property type="molecule type" value="Genomic_DNA"/>
</dbReference>
<evidence type="ECO:0000256" key="3">
    <source>
        <dbReference type="ARBA" id="ARBA00022989"/>
    </source>
</evidence>
<evidence type="ECO:0000313" key="9">
    <source>
        <dbReference type="EMBL" id="EFA84401.1"/>
    </source>
</evidence>
<feature type="domain" description="Membrane insertase YidC/Oxa/ALB C-terminal" evidence="8">
    <location>
        <begin position="129"/>
        <end position="314"/>
    </location>
</feature>
<evidence type="ECO:0000259" key="8">
    <source>
        <dbReference type="Pfam" id="PF02096"/>
    </source>
</evidence>
<keyword evidence="4 7" id="KW-0472">Membrane</keyword>
<feature type="transmembrane region" description="Helical" evidence="7">
    <location>
        <begin position="195"/>
        <end position="216"/>
    </location>
</feature>
<dbReference type="FunCoup" id="D3B503">
    <property type="interactions" value="12"/>
</dbReference>
<evidence type="ECO:0000256" key="7">
    <source>
        <dbReference type="SAM" id="Phobius"/>
    </source>
</evidence>
<dbReference type="InterPro" id="IPR028055">
    <property type="entry name" value="YidC/Oxa/ALB_C"/>
</dbReference>
<dbReference type="GO" id="GO:0005743">
    <property type="term" value="C:mitochondrial inner membrane"/>
    <property type="evidence" value="ECO:0007669"/>
    <property type="project" value="TreeGrafter"/>
</dbReference>
<name>D3B503_HETP5</name>
<dbReference type="GeneID" id="31358999"/>
<dbReference type="RefSeq" id="XP_020436515.1">
    <property type="nucleotide sequence ID" value="XM_020574443.1"/>
</dbReference>
<gene>
    <name evidence="9" type="primary">oxaB</name>
    <name evidence="9" type="ORF">PPL_03479</name>
</gene>
<dbReference type="PANTHER" id="PTHR12428">
    <property type="entry name" value="OXA1"/>
    <property type="match status" value="1"/>
</dbReference>
<dbReference type="Pfam" id="PF02096">
    <property type="entry name" value="60KD_IMP"/>
    <property type="match status" value="1"/>
</dbReference>
<accession>D3B503</accession>
<evidence type="ECO:0000256" key="4">
    <source>
        <dbReference type="ARBA" id="ARBA00023136"/>
    </source>
</evidence>
<feature type="transmembrane region" description="Helical" evidence="7">
    <location>
        <begin position="295"/>
        <end position="313"/>
    </location>
</feature>
<feature type="transmembrane region" description="Helical" evidence="7">
    <location>
        <begin position="127"/>
        <end position="149"/>
    </location>
</feature>